<dbReference type="STRING" id="363754.RHSP_32146"/>
<dbReference type="Pfam" id="PF14301">
    <property type="entry name" value="DUF4376"/>
    <property type="match status" value="1"/>
</dbReference>
<gene>
    <name evidence="2" type="ORF">RHSP_32146</name>
</gene>
<dbReference type="InterPro" id="IPR025484">
    <property type="entry name" value="DUF4376"/>
</dbReference>
<name>N6V520_9HYPH</name>
<feature type="domain" description="DUF4376" evidence="1">
    <location>
        <begin position="53"/>
        <end position="168"/>
    </location>
</feature>
<dbReference type="AlphaFoldDB" id="N6V520"/>
<protein>
    <recommendedName>
        <fullName evidence="1">DUF4376 domain-containing protein</fullName>
    </recommendedName>
</protein>
<dbReference type="RefSeq" id="WP_004121284.1">
    <property type="nucleotide sequence ID" value="NZ_AQHN01000072.1"/>
</dbReference>
<dbReference type="PATRIC" id="fig|363754.4.peg.4041"/>
<comment type="caution">
    <text evidence="2">The sequence shown here is derived from an EMBL/GenBank/DDBJ whole genome shotgun (WGS) entry which is preliminary data.</text>
</comment>
<organism evidence="2 3">
    <name type="scientific">Rhizobium freirei PRF 81</name>
    <dbReference type="NCBI Taxonomy" id="363754"/>
    <lineage>
        <taxon>Bacteria</taxon>
        <taxon>Pseudomonadati</taxon>
        <taxon>Pseudomonadota</taxon>
        <taxon>Alphaproteobacteria</taxon>
        <taxon>Hyphomicrobiales</taxon>
        <taxon>Rhizobiaceae</taxon>
        <taxon>Rhizobium/Agrobacterium group</taxon>
        <taxon>Rhizobium</taxon>
    </lineage>
</organism>
<evidence type="ECO:0000313" key="2">
    <source>
        <dbReference type="EMBL" id="ENN86087.1"/>
    </source>
</evidence>
<evidence type="ECO:0000259" key="1">
    <source>
        <dbReference type="Pfam" id="PF14301"/>
    </source>
</evidence>
<sequence>MKLNGTDWDDAILHALGATMVSEIRDENDAITGYEVEPDIDVSSYQERALSMAKADRIDILNGACAAAILGGFQSSALGSSYSYPSAIKDQINLMGSVTDSLLPDLPNGWTTPFWCADKDGIWAFRSHDGVQIQQAGADGKAHVIDCQKKLAQLTDAVNASASLDAVAAIIWA</sequence>
<evidence type="ECO:0000313" key="3">
    <source>
        <dbReference type="Proteomes" id="UP000012429"/>
    </source>
</evidence>
<dbReference type="OrthoDB" id="6692826at2"/>
<proteinExistence type="predicted"/>
<keyword evidence="3" id="KW-1185">Reference proteome</keyword>
<dbReference type="Proteomes" id="UP000012429">
    <property type="component" value="Unassembled WGS sequence"/>
</dbReference>
<accession>N6V520</accession>
<dbReference type="EMBL" id="AQHN01000072">
    <property type="protein sequence ID" value="ENN86087.1"/>
    <property type="molecule type" value="Genomic_DNA"/>
</dbReference>
<reference evidence="2 3" key="1">
    <citation type="journal article" date="2012" name="BMC Genomics">
        <title>Genomic basis of broad host range and environmental adaptability of Rhizobium tropici CIAT 899 and Rhizobium sp. PRF 81 which are used in inoculants for common bean (Phaseolus vulgaris L.).</title>
        <authorList>
            <person name="Ormeno-Orrillo E."/>
            <person name="Menna P."/>
            <person name="Almeida L.G."/>
            <person name="Ollero F.J."/>
            <person name="Nicolas M.F."/>
            <person name="Pains Rodrigues E."/>
            <person name="Shigueyoshi Nakatani A."/>
            <person name="Silva Batista J.S."/>
            <person name="Oliveira Chueire L.M."/>
            <person name="Souza R.C."/>
            <person name="Ribeiro Vasconcelos A.T."/>
            <person name="Megias M."/>
            <person name="Hungria M."/>
            <person name="Martinez-Romero E."/>
        </authorList>
    </citation>
    <scope>NUCLEOTIDE SEQUENCE [LARGE SCALE GENOMIC DNA]</scope>
    <source>
        <strain evidence="2 3">PRF 81</strain>
    </source>
</reference>